<dbReference type="GO" id="GO:0080120">
    <property type="term" value="P:CAAX-box protein maturation"/>
    <property type="evidence" value="ECO:0007669"/>
    <property type="project" value="UniProtKB-ARBA"/>
</dbReference>
<organism evidence="3 4">
    <name type="scientific">Clostridium acetobutylicum (strain ATCC 824 / DSM 792 / JCM 1419 / IAM 19013 / LMG 5710 / NBRC 13948 / NRRL B-527 / VKM B-1787 / 2291 / W)</name>
    <dbReference type="NCBI Taxonomy" id="272562"/>
    <lineage>
        <taxon>Bacteria</taxon>
        <taxon>Bacillati</taxon>
        <taxon>Bacillota</taxon>
        <taxon>Clostridia</taxon>
        <taxon>Eubacteriales</taxon>
        <taxon>Clostridiaceae</taxon>
        <taxon>Clostridium</taxon>
    </lineage>
</organism>
<evidence type="ECO:0000313" key="4">
    <source>
        <dbReference type="Proteomes" id="UP000000814"/>
    </source>
</evidence>
<keyword evidence="1" id="KW-0472">Membrane</keyword>
<evidence type="ECO:0000259" key="2">
    <source>
        <dbReference type="Pfam" id="PF02517"/>
    </source>
</evidence>
<feature type="transmembrane region" description="Helical" evidence="1">
    <location>
        <begin position="152"/>
        <end position="169"/>
    </location>
</feature>
<feature type="transmembrane region" description="Helical" evidence="1">
    <location>
        <begin position="12"/>
        <end position="35"/>
    </location>
</feature>
<accession>Q97TP3</accession>
<dbReference type="PATRIC" id="fig|272562.8.peg.54"/>
<dbReference type="InterPro" id="IPR003675">
    <property type="entry name" value="Rce1/LyrA-like_dom"/>
</dbReference>
<keyword evidence="4" id="KW-1185">Reference proteome</keyword>
<proteinExistence type="predicted"/>
<dbReference type="Pfam" id="PF02517">
    <property type="entry name" value="Rce1-like"/>
    <property type="match status" value="1"/>
</dbReference>
<dbReference type="KEGG" id="cac:CA_P0055"/>
<dbReference type="GO" id="GO:0004175">
    <property type="term" value="F:endopeptidase activity"/>
    <property type="evidence" value="ECO:0007669"/>
    <property type="project" value="UniProtKB-ARBA"/>
</dbReference>
<feature type="transmembrane region" description="Helical" evidence="1">
    <location>
        <begin position="237"/>
        <end position="256"/>
    </location>
</feature>
<protein>
    <submittedName>
        <fullName evidence="3">Conserved membrane protein</fullName>
    </submittedName>
</protein>
<evidence type="ECO:0000256" key="1">
    <source>
        <dbReference type="SAM" id="Phobius"/>
    </source>
</evidence>
<evidence type="ECO:0000313" key="3">
    <source>
        <dbReference type="EMBL" id="AAK76801.1"/>
    </source>
</evidence>
<name>Q97TP3_CLOAB</name>
<dbReference type="OrthoDB" id="2233577at2"/>
<keyword evidence="1" id="KW-1133">Transmembrane helix</keyword>
<feature type="domain" description="CAAX prenyl protease 2/Lysostaphin resistance protein A-like" evidence="2">
    <location>
        <begin position="113"/>
        <end position="216"/>
    </location>
</feature>
<dbReference type="PANTHER" id="PTHR36435:SF1">
    <property type="entry name" value="CAAX AMINO TERMINAL PROTEASE FAMILY PROTEIN"/>
    <property type="match status" value="1"/>
</dbReference>
<dbReference type="InterPro" id="IPR052710">
    <property type="entry name" value="CAAX_protease"/>
</dbReference>
<gene>
    <name evidence="3" type="ordered locus">CA_P0055</name>
</gene>
<sequence>MKAKDETNYLERFPLLLSIAIAIIFLLVLRGGILIYLIKPAPSDYDVILTSDVLGIIFALIVMFLLKKLYIIRERKYGIIRGIFVGGFLFCVSALGMLSVLSTVLGRKLLPISNIVVFIAAMVAVGIAEEFIFRGIILNLFIDKFGRTKKGVLGAIIISSIMFGCAHMNNVFSGISLKGAFIQAMGTIMLGALLAAVYLRTRNIWVVAILHAFMDFSSLIGAGLFGVSSFTSQVNQYSYVKLISVAIYLIPVVVLLRKEKMKEILES</sequence>
<feature type="transmembrane region" description="Helical" evidence="1">
    <location>
        <begin position="204"/>
        <end position="225"/>
    </location>
</feature>
<dbReference type="PANTHER" id="PTHR36435">
    <property type="entry name" value="SLR1288 PROTEIN"/>
    <property type="match status" value="1"/>
</dbReference>
<keyword evidence="1" id="KW-0812">Transmembrane</keyword>
<geneLocation type="plasmid" evidence="3 4">
    <name>pSOL1</name>
</geneLocation>
<keyword evidence="3" id="KW-0614">Plasmid</keyword>
<reference evidence="3 4" key="1">
    <citation type="journal article" date="2001" name="J. Bacteriol.">
        <title>Genome sequence and comparative analysis of the solvent-producing bacterium Clostridium acetobutylicum.</title>
        <authorList>
            <person name="Nolling J."/>
            <person name="Breton G."/>
            <person name="Omelchenko M.V."/>
            <person name="Makarova K.S."/>
            <person name="Zeng Q."/>
            <person name="Gibson R."/>
            <person name="Lee H.M."/>
            <person name="Dubois J."/>
            <person name="Qiu D."/>
            <person name="Hitti J."/>
            <person name="Wolf Y.I."/>
            <person name="Tatusov R.L."/>
            <person name="Sabathe F."/>
            <person name="Doucette-Stamm L."/>
            <person name="Soucaille P."/>
            <person name="Daly M.J."/>
            <person name="Bennett G.N."/>
            <person name="Koonin E.V."/>
            <person name="Smith D.R."/>
        </authorList>
    </citation>
    <scope>NUCLEOTIDE SEQUENCE [LARGE SCALE GENOMIC DNA]</scope>
    <source>
        <strain evidence="4">ATCC 824 / DSM 792 / JCM 1419 / LMG 5710 / VKM B-1787</strain>
        <plasmid evidence="4">pSOL1</plasmid>
    </source>
</reference>
<dbReference type="EMBL" id="AE001438">
    <property type="protein sequence ID" value="AAK76801.1"/>
    <property type="molecule type" value="Genomic_DNA"/>
</dbReference>
<feature type="transmembrane region" description="Helical" evidence="1">
    <location>
        <begin position="181"/>
        <end position="199"/>
    </location>
</feature>
<feature type="transmembrane region" description="Helical" evidence="1">
    <location>
        <begin position="112"/>
        <end position="132"/>
    </location>
</feature>
<feature type="transmembrane region" description="Helical" evidence="1">
    <location>
        <begin position="78"/>
        <end position="100"/>
    </location>
</feature>
<dbReference type="HOGENOM" id="CLU_063229_0_0_9"/>
<dbReference type="AlphaFoldDB" id="Q97TP3"/>
<dbReference type="Proteomes" id="UP000000814">
    <property type="component" value="Plasmid pSOL1"/>
</dbReference>
<dbReference type="RefSeq" id="WP_010890740.1">
    <property type="nucleotide sequence ID" value="NC_001988.2"/>
</dbReference>
<feature type="transmembrane region" description="Helical" evidence="1">
    <location>
        <begin position="47"/>
        <end position="66"/>
    </location>
</feature>